<proteinExistence type="predicted"/>
<feature type="region of interest" description="Disordered" evidence="1">
    <location>
        <begin position="87"/>
        <end position="106"/>
    </location>
</feature>
<gene>
    <name evidence="2" type="ORF">HK097_000321</name>
</gene>
<feature type="region of interest" description="Disordered" evidence="1">
    <location>
        <begin position="1"/>
        <end position="20"/>
    </location>
</feature>
<dbReference type="AlphaFoldDB" id="A0AAD5S896"/>
<evidence type="ECO:0000313" key="3">
    <source>
        <dbReference type="Proteomes" id="UP001212841"/>
    </source>
</evidence>
<dbReference type="Proteomes" id="UP001212841">
    <property type="component" value="Unassembled WGS sequence"/>
</dbReference>
<reference evidence="2" key="1">
    <citation type="submission" date="2020-05" db="EMBL/GenBank/DDBJ databases">
        <title>Phylogenomic resolution of chytrid fungi.</title>
        <authorList>
            <person name="Stajich J.E."/>
            <person name="Amses K."/>
            <person name="Simmons R."/>
            <person name="Seto K."/>
            <person name="Myers J."/>
            <person name="Bonds A."/>
            <person name="Quandt C.A."/>
            <person name="Barry K."/>
            <person name="Liu P."/>
            <person name="Grigoriev I."/>
            <person name="Longcore J.E."/>
            <person name="James T.Y."/>
        </authorList>
    </citation>
    <scope>NUCLEOTIDE SEQUENCE</scope>
    <source>
        <strain evidence="2">JEL0318</strain>
    </source>
</reference>
<evidence type="ECO:0000256" key="1">
    <source>
        <dbReference type="SAM" id="MobiDB-lite"/>
    </source>
</evidence>
<feature type="compositionally biased region" description="Basic and acidic residues" evidence="1">
    <location>
        <begin position="1"/>
        <end position="14"/>
    </location>
</feature>
<accession>A0AAD5S896</accession>
<keyword evidence="3" id="KW-1185">Reference proteome</keyword>
<organism evidence="2 3">
    <name type="scientific">Rhizophlyctis rosea</name>
    <dbReference type="NCBI Taxonomy" id="64517"/>
    <lineage>
        <taxon>Eukaryota</taxon>
        <taxon>Fungi</taxon>
        <taxon>Fungi incertae sedis</taxon>
        <taxon>Chytridiomycota</taxon>
        <taxon>Chytridiomycota incertae sedis</taxon>
        <taxon>Chytridiomycetes</taxon>
        <taxon>Rhizophlyctidales</taxon>
        <taxon>Rhizophlyctidaceae</taxon>
        <taxon>Rhizophlyctis</taxon>
    </lineage>
</organism>
<comment type="caution">
    <text evidence="2">The sequence shown here is derived from an EMBL/GenBank/DDBJ whole genome shotgun (WGS) entry which is preliminary data.</text>
</comment>
<feature type="non-terminal residue" evidence="2">
    <location>
        <position position="1"/>
    </location>
</feature>
<sequence>KKKGVEGEKRKAPEPRSPLKIYEHGVLEGSGWTEGTGGANGSGGKSKVRLVLKIGGVGAGAVDLSVGKRKGDDEDLVTAPMPVRLSQVEGLGDGGEGSSSKRVRFA</sequence>
<name>A0AAD5S896_9FUNG</name>
<dbReference type="EMBL" id="JADGJD010001044">
    <property type="protein sequence ID" value="KAJ3047012.1"/>
    <property type="molecule type" value="Genomic_DNA"/>
</dbReference>
<protein>
    <submittedName>
        <fullName evidence="2">Uncharacterized protein</fullName>
    </submittedName>
</protein>
<evidence type="ECO:0000313" key="2">
    <source>
        <dbReference type="EMBL" id="KAJ3047012.1"/>
    </source>
</evidence>